<dbReference type="EMBL" id="JAAKZW010000005">
    <property type="protein sequence ID" value="NGO74728.1"/>
    <property type="molecule type" value="Genomic_DNA"/>
</dbReference>
<comment type="caution">
    <text evidence="2">The sequence shown here is derived from an EMBL/GenBank/DDBJ whole genome shotgun (WGS) entry which is preliminary data.</text>
</comment>
<dbReference type="Proteomes" id="UP000481109">
    <property type="component" value="Unassembled WGS sequence"/>
</dbReference>
<feature type="signal peptide" evidence="1">
    <location>
        <begin position="1"/>
        <end position="24"/>
    </location>
</feature>
<gene>
    <name evidence="2" type="ORF">G6045_03360</name>
</gene>
<reference evidence="2 3" key="1">
    <citation type="submission" date="2020-02" db="EMBL/GenBank/DDBJ databases">
        <title>Whole-genome analyses of novel actinobacteria.</title>
        <authorList>
            <person name="Sahin N."/>
            <person name="Tokatli A."/>
        </authorList>
    </citation>
    <scope>NUCLEOTIDE SEQUENCE [LARGE SCALE GENOMIC DNA]</scope>
    <source>
        <strain evidence="2 3">YC504</strain>
    </source>
</reference>
<evidence type="ECO:0000256" key="1">
    <source>
        <dbReference type="SAM" id="SignalP"/>
    </source>
</evidence>
<evidence type="ECO:0000313" key="3">
    <source>
        <dbReference type="Proteomes" id="UP000481109"/>
    </source>
</evidence>
<protein>
    <submittedName>
        <fullName evidence="2">Uncharacterized protein</fullName>
    </submittedName>
</protein>
<dbReference type="RefSeq" id="WP_165330246.1">
    <property type="nucleotide sequence ID" value="NZ_JAAKZW010000005.1"/>
</dbReference>
<keyword evidence="3" id="KW-1185">Reference proteome</keyword>
<evidence type="ECO:0000313" key="2">
    <source>
        <dbReference type="EMBL" id="NGO74728.1"/>
    </source>
</evidence>
<dbReference type="AlphaFoldDB" id="A0A6G4XBH0"/>
<accession>A0A6G4XBH0</accession>
<sequence length="182" mass="18626">MRRSIAALTAAFALTAGTVTLATAAEAPAAGAALPCPEIAKQFTAATEAANRITPANAATALTDYMLSTNHAAQNLHGTLQQAASGQSLCADPATEIPLLADAVTKYAHTVTGKGGVFATQPFLAAPVVAMNRQLEQALDVFFEAAVDAAPEDSADALKDSAQRAQDAIGKLIDSMQDQTLM</sequence>
<feature type="chain" id="PRO_5026191696" evidence="1">
    <location>
        <begin position="25"/>
        <end position="182"/>
    </location>
</feature>
<proteinExistence type="predicted"/>
<name>A0A6G4XBH0_9ACTN</name>
<organism evidence="2 3">
    <name type="scientific">Streptomyces mesophilus</name>
    <dbReference type="NCBI Taxonomy" id="1775132"/>
    <lineage>
        <taxon>Bacteria</taxon>
        <taxon>Bacillati</taxon>
        <taxon>Actinomycetota</taxon>
        <taxon>Actinomycetes</taxon>
        <taxon>Kitasatosporales</taxon>
        <taxon>Streptomycetaceae</taxon>
        <taxon>Streptomyces</taxon>
    </lineage>
</organism>
<keyword evidence="1" id="KW-0732">Signal</keyword>